<keyword evidence="1" id="KW-0472">Membrane</keyword>
<organism evidence="2">
    <name type="scientific">Noctiluca scintillans</name>
    <name type="common">Sea sparkle</name>
    <name type="synonym">Red tide dinoflagellate</name>
    <dbReference type="NCBI Taxonomy" id="2966"/>
    <lineage>
        <taxon>Eukaryota</taxon>
        <taxon>Sar</taxon>
        <taxon>Alveolata</taxon>
        <taxon>Dinophyceae</taxon>
        <taxon>Noctilucales</taxon>
        <taxon>Noctilucaceae</taxon>
        <taxon>Noctiluca</taxon>
    </lineage>
</organism>
<reference evidence="2" key="1">
    <citation type="submission" date="2021-01" db="EMBL/GenBank/DDBJ databases">
        <authorList>
            <person name="Corre E."/>
            <person name="Pelletier E."/>
            <person name="Niang G."/>
            <person name="Scheremetjew M."/>
            <person name="Finn R."/>
            <person name="Kale V."/>
            <person name="Holt S."/>
            <person name="Cochrane G."/>
            <person name="Meng A."/>
            <person name="Brown T."/>
            <person name="Cohen L."/>
        </authorList>
    </citation>
    <scope>NUCLEOTIDE SEQUENCE</scope>
</reference>
<evidence type="ECO:0000313" key="2">
    <source>
        <dbReference type="EMBL" id="CAD8840828.1"/>
    </source>
</evidence>
<feature type="transmembrane region" description="Helical" evidence="1">
    <location>
        <begin position="15"/>
        <end position="33"/>
    </location>
</feature>
<keyword evidence="1" id="KW-0812">Transmembrane</keyword>
<protein>
    <submittedName>
        <fullName evidence="2">Uncharacterized protein</fullName>
    </submittedName>
</protein>
<feature type="transmembrane region" description="Helical" evidence="1">
    <location>
        <begin position="45"/>
        <end position="63"/>
    </location>
</feature>
<dbReference type="PROSITE" id="PS51257">
    <property type="entry name" value="PROKAR_LIPOPROTEIN"/>
    <property type="match status" value="1"/>
</dbReference>
<gene>
    <name evidence="2" type="ORF">NSCI0253_LOCUS15176</name>
</gene>
<dbReference type="AlphaFoldDB" id="A0A7S1A3G2"/>
<keyword evidence="1" id="KW-1133">Transmembrane helix</keyword>
<accession>A0A7S1A3G2</accession>
<dbReference type="EMBL" id="HBFQ01021713">
    <property type="protein sequence ID" value="CAD8840828.1"/>
    <property type="molecule type" value="Transcribed_RNA"/>
</dbReference>
<sequence>MSDKEELPNAVPCGGVLATHGVFMAACGIYGAYLHNFEKKVMHSAYAGVGGMVALSLSAAMTVSGSNKLYMIGVHAGLLLQSLFVGTFAKQAYRSYGIPEKADRHRLFVVMGVGSGILLAAMLALKPKKQDKRQK</sequence>
<feature type="transmembrane region" description="Helical" evidence="1">
    <location>
        <begin position="107"/>
        <end position="125"/>
    </location>
</feature>
<feature type="transmembrane region" description="Helical" evidence="1">
    <location>
        <begin position="69"/>
        <end position="86"/>
    </location>
</feature>
<evidence type="ECO:0000256" key="1">
    <source>
        <dbReference type="SAM" id="Phobius"/>
    </source>
</evidence>
<proteinExistence type="predicted"/>
<name>A0A7S1A3G2_NOCSC</name>